<feature type="compositionally biased region" description="Basic and acidic residues" evidence="1">
    <location>
        <begin position="61"/>
        <end position="71"/>
    </location>
</feature>
<evidence type="ECO:0000256" key="1">
    <source>
        <dbReference type="SAM" id="MobiDB-lite"/>
    </source>
</evidence>
<dbReference type="EMBL" id="JAAAIP010001272">
    <property type="protein sequence ID" value="KAG0308490.1"/>
    <property type="molecule type" value="Genomic_DNA"/>
</dbReference>
<comment type="caution">
    <text evidence="2">The sequence shown here is derived from an EMBL/GenBank/DDBJ whole genome shotgun (WGS) entry which is preliminary data.</text>
</comment>
<accession>A0A9P6R1U5</accession>
<reference evidence="2" key="1">
    <citation type="journal article" date="2020" name="Fungal Divers.">
        <title>Resolving the Mortierellaceae phylogeny through synthesis of multi-gene phylogenetics and phylogenomics.</title>
        <authorList>
            <person name="Vandepol N."/>
            <person name="Liber J."/>
            <person name="Desiro A."/>
            <person name="Na H."/>
            <person name="Kennedy M."/>
            <person name="Barry K."/>
            <person name="Grigoriev I.V."/>
            <person name="Miller A.N."/>
            <person name="O'Donnell K."/>
            <person name="Stajich J.E."/>
            <person name="Bonito G."/>
        </authorList>
    </citation>
    <scope>NUCLEOTIDE SEQUENCE</scope>
    <source>
        <strain evidence="2">REB-010B</strain>
    </source>
</reference>
<gene>
    <name evidence="2" type="ORF">BGZ99_001140</name>
</gene>
<evidence type="ECO:0000313" key="2">
    <source>
        <dbReference type="EMBL" id="KAG0308490.1"/>
    </source>
</evidence>
<dbReference type="Proteomes" id="UP000738325">
    <property type="component" value="Unassembled WGS sequence"/>
</dbReference>
<sequence>RKTFGEVEVALDPSELGNIDSETLQERYEHGLQASRPESHREETGDLLETHLANTAKKRKQVQEKKSGSKDKNKHIF</sequence>
<dbReference type="AlphaFoldDB" id="A0A9P6R1U5"/>
<dbReference type="OrthoDB" id="10260794at2759"/>
<name>A0A9P6R1U5_9FUNG</name>
<feature type="region of interest" description="Disordered" evidence="1">
    <location>
        <begin position="1"/>
        <end position="77"/>
    </location>
</feature>
<organism evidence="2 3">
    <name type="scientific">Dissophora globulifera</name>
    <dbReference type="NCBI Taxonomy" id="979702"/>
    <lineage>
        <taxon>Eukaryota</taxon>
        <taxon>Fungi</taxon>
        <taxon>Fungi incertae sedis</taxon>
        <taxon>Mucoromycota</taxon>
        <taxon>Mortierellomycotina</taxon>
        <taxon>Mortierellomycetes</taxon>
        <taxon>Mortierellales</taxon>
        <taxon>Mortierellaceae</taxon>
        <taxon>Dissophora</taxon>
    </lineage>
</organism>
<proteinExistence type="predicted"/>
<feature type="non-terminal residue" evidence="2">
    <location>
        <position position="1"/>
    </location>
</feature>
<protein>
    <submittedName>
        <fullName evidence="2">Uncharacterized protein</fullName>
    </submittedName>
</protein>
<evidence type="ECO:0000313" key="3">
    <source>
        <dbReference type="Proteomes" id="UP000738325"/>
    </source>
</evidence>
<keyword evidence="3" id="KW-1185">Reference proteome</keyword>